<evidence type="ECO:0000313" key="2">
    <source>
        <dbReference type="EMBL" id="KAK2109753.1"/>
    </source>
</evidence>
<evidence type="ECO:0000256" key="1">
    <source>
        <dbReference type="SAM" id="MobiDB-lite"/>
    </source>
</evidence>
<dbReference type="EMBL" id="JASSZA010000005">
    <property type="protein sequence ID" value="KAK2109753.1"/>
    <property type="molecule type" value="Genomic_DNA"/>
</dbReference>
<sequence length="136" mass="13881">MHPGAFQLRSLLSATPAAIRVYFEGQAGDKKFGSGPTPAEPPRPPGTVGFARRESEPSGWATSSRAAFNLGNGGDGRVAIGPGSASASPLAGRSPPPPAGAALPLAPPSPIRRRPLGRGSARERTAGRGQRWDAAH</sequence>
<comment type="caution">
    <text evidence="2">The sequence shown here is derived from an EMBL/GenBank/DDBJ whole genome shotgun (WGS) entry which is preliminary data.</text>
</comment>
<feature type="region of interest" description="Disordered" evidence="1">
    <location>
        <begin position="27"/>
        <end position="136"/>
    </location>
</feature>
<accession>A0ABQ9VK51</accession>
<proteinExistence type="predicted"/>
<feature type="compositionally biased region" description="Basic and acidic residues" evidence="1">
    <location>
        <begin position="120"/>
        <end position="136"/>
    </location>
</feature>
<name>A0ABQ9VK51_SAGOE</name>
<dbReference type="Proteomes" id="UP001266305">
    <property type="component" value="Unassembled WGS sequence"/>
</dbReference>
<gene>
    <name evidence="2" type="ORF">P7K49_009499</name>
</gene>
<protein>
    <submittedName>
        <fullName evidence="2">Uncharacterized protein</fullName>
    </submittedName>
</protein>
<organism evidence="2 3">
    <name type="scientific">Saguinus oedipus</name>
    <name type="common">Cotton-top tamarin</name>
    <name type="synonym">Oedipomidas oedipus</name>
    <dbReference type="NCBI Taxonomy" id="9490"/>
    <lineage>
        <taxon>Eukaryota</taxon>
        <taxon>Metazoa</taxon>
        <taxon>Chordata</taxon>
        <taxon>Craniata</taxon>
        <taxon>Vertebrata</taxon>
        <taxon>Euteleostomi</taxon>
        <taxon>Mammalia</taxon>
        <taxon>Eutheria</taxon>
        <taxon>Euarchontoglires</taxon>
        <taxon>Primates</taxon>
        <taxon>Haplorrhini</taxon>
        <taxon>Platyrrhini</taxon>
        <taxon>Cebidae</taxon>
        <taxon>Callitrichinae</taxon>
        <taxon>Saguinus</taxon>
    </lineage>
</organism>
<feature type="compositionally biased region" description="Pro residues" evidence="1">
    <location>
        <begin position="94"/>
        <end position="110"/>
    </location>
</feature>
<evidence type="ECO:0000313" key="3">
    <source>
        <dbReference type="Proteomes" id="UP001266305"/>
    </source>
</evidence>
<keyword evidence="3" id="KW-1185">Reference proteome</keyword>
<feature type="compositionally biased region" description="Low complexity" evidence="1">
    <location>
        <begin position="79"/>
        <end position="93"/>
    </location>
</feature>
<reference evidence="2 3" key="1">
    <citation type="submission" date="2023-05" db="EMBL/GenBank/DDBJ databases">
        <title>B98-5 Cell Line De Novo Hybrid Assembly: An Optical Mapping Approach.</title>
        <authorList>
            <person name="Kananen K."/>
            <person name="Auerbach J.A."/>
            <person name="Kautto E."/>
            <person name="Blachly J.S."/>
        </authorList>
    </citation>
    <scope>NUCLEOTIDE SEQUENCE [LARGE SCALE GENOMIC DNA]</scope>
    <source>
        <strain evidence="2">B95-8</strain>
        <tissue evidence="2">Cell line</tissue>
    </source>
</reference>